<dbReference type="InterPro" id="IPR052345">
    <property type="entry name" value="Rad_response_metalloprotease"/>
</dbReference>
<organism evidence="2 3">
    <name type="scientific">Azospirillum ramasamyi</name>
    <dbReference type="NCBI Taxonomy" id="682998"/>
    <lineage>
        <taxon>Bacteria</taxon>
        <taxon>Pseudomonadati</taxon>
        <taxon>Pseudomonadota</taxon>
        <taxon>Alphaproteobacteria</taxon>
        <taxon>Rhodospirillales</taxon>
        <taxon>Azospirillaceae</taxon>
        <taxon>Azospirillum</taxon>
    </lineage>
</organism>
<sequence>MTTVERPLRCGSDDSDIPVGLGRDRFPTSSAPIEVGDQEDFVLSLDQPRNQRRLPGAVEVAVRYRGETLLKGQVDPEAFLDDLAKKWRNLLKDPSPEVKIGSLLGNLYATVLVLRRSGVTLTLWATQNGVLKLVCVPFEAALETLEEFGHAIAVRLPADCSAVHAWRERLPRDRNGLATVDAQLLELPLSLVGRLNFEPVTDPRDLAFPGDLRMAARLAYVSEINVEVLRVALDAIRAHAPVDTPALDALSNEAMAAKASDLDELRKPYEQGHTVAKWVRNRLALPEGRIDIEGMLRGWGVAIEDIDLGTSLIDAIAAWGDHGPVVIVNRAGKRSGSPRGRRATMAHELCHLLIDRSGALPVAEAQGNRVRTDQTVEARANAFGAELLLPTEVAARTLRQTGDIEMAVEELMNRFDVSLLLALRQMDNYDGDTGGPLPEQKMEIARLIEQSKAGGIDWSRSWR</sequence>
<keyword evidence="2" id="KW-0614">Plasmid</keyword>
<dbReference type="PANTHER" id="PTHR43236:SF2">
    <property type="entry name" value="BLL0069 PROTEIN"/>
    <property type="match status" value="1"/>
</dbReference>
<geneLocation type="plasmid" evidence="2 3">
    <name>unnamed1</name>
</geneLocation>
<feature type="domain" description="IrrE N-terminal-like" evidence="1">
    <location>
        <begin position="335"/>
        <end position="422"/>
    </location>
</feature>
<protein>
    <recommendedName>
        <fullName evidence="1">IrrE N-terminal-like domain-containing protein</fullName>
    </recommendedName>
</protein>
<dbReference type="InterPro" id="IPR010359">
    <property type="entry name" value="IrrE_HExxH"/>
</dbReference>
<accession>A0A2U9SD98</accession>
<dbReference type="PANTHER" id="PTHR43236">
    <property type="entry name" value="ANTITOXIN HIGA1"/>
    <property type="match status" value="1"/>
</dbReference>
<dbReference type="RefSeq" id="WP_111068388.1">
    <property type="nucleotide sequence ID" value="NZ_CP029830.1"/>
</dbReference>
<dbReference type="Proteomes" id="UP000249605">
    <property type="component" value="Plasmid unnamed1"/>
</dbReference>
<reference evidence="2 3" key="1">
    <citation type="submission" date="2018-06" db="EMBL/GenBank/DDBJ databases">
        <title>Complete genome sequencing of Azospirillum sp. M2T2B2.</title>
        <authorList>
            <person name="Heo J."/>
            <person name="Kim S.-J."/>
            <person name="Kwon S.-W."/>
            <person name="Anandham R."/>
        </authorList>
    </citation>
    <scope>NUCLEOTIDE SEQUENCE [LARGE SCALE GENOMIC DNA]</scope>
    <source>
        <strain evidence="2 3">M2T2B2</strain>
        <plasmid evidence="2 3">unnamed1</plasmid>
    </source>
</reference>
<gene>
    <name evidence="2" type="ORF">DM194_15115</name>
</gene>
<proteinExistence type="predicted"/>
<evidence type="ECO:0000259" key="1">
    <source>
        <dbReference type="Pfam" id="PF06114"/>
    </source>
</evidence>
<evidence type="ECO:0000313" key="2">
    <source>
        <dbReference type="EMBL" id="AWU95629.1"/>
    </source>
</evidence>
<dbReference type="AlphaFoldDB" id="A0A2U9SD98"/>
<dbReference type="Gene3D" id="1.10.10.2910">
    <property type="match status" value="1"/>
</dbReference>
<dbReference type="OrthoDB" id="9794834at2"/>
<name>A0A2U9SD98_9PROT</name>
<dbReference type="KEGG" id="azm:DM194_15115"/>
<keyword evidence="3" id="KW-1185">Reference proteome</keyword>
<dbReference type="Pfam" id="PF06114">
    <property type="entry name" value="Peptidase_M78"/>
    <property type="match status" value="1"/>
</dbReference>
<dbReference type="EMBL" id="CP029830">
    <property type="protein sequence ID" value="AWU95629.1"/>
    <property type="molecule type" value="Genomic_DNA"/>
</dbReference>
<evidence type="ECO:0000313" key="3">
    <source>
        <dbReference type="Proteomes" id="UP000249605"/>
    </source>
</evidence>